<name>A0A088SBA3_LEIPA</name>
<dbReference type="EMBL" id="CP009394">
    <property type="protein sequence ID" value="AIN98941.1"/>
    <property type="molecule type" value="Genomic_DNA"/>
</dbReference>
<dbReference type="RefSeq" id="XP_010699648.1">
    <property type="nucleotide sequence ID" value="XM_010701346.1"/>
</dbReference>
<keyword evidence="2" id="KW-1185">Reference proteome</keyword>
<evidence type="ECO:0000313" key="2">
    <source>
        <dbReference type="Proteomes" id="UP000063063"/>
    </source>
</evidence>
<dbReference type="VEuPathDB" id="TriTrypDB:LPMP_250780"/>
<evidence type="ECO:0000313" key="1">
    <source>
        <dbReference type="EMBL" id="AIN98941.1"/>
    </source>
</evidence>
<dbReference type="eggNOG" id="ENOG502S8IC">
    <property type="taxonomic scope" value="Eukaryota"/>
</dbReference>
<organism evidence="1 2">
    <name type="scientific">Leishmania panamensis</name>
    <dbReference type="NCBI Taxonomy" id="5679"/>
    <lineage>
        <taxon>Eukaryota</taxon>
        <taxon>Discoba</taxon>
        <taxon>Euglenozoa</taxon>
        <taxon>Kinetoplastea</taxon>
        <taxon>Metakinetoplastina</taxon>
        <taxon>Trypanosomatida</taxon>
        <taxon>Trypanosomatidae</taxon>
        <taxon>Leishmaniinae</taxon>
        <taxon>Leishmania</taxon>
        <taxon>Leishmania guyanensis species complex</taxon>
    </lineage>
</organism>
<accession>A0A088SBA3</accession>
<protein>
    <submittedName>
        <fullName evidence="1">Uncharacterized protein</fullName>
    </submittedName>
</protein>
<reference evidence="1 2" key="1">
    <citation type="journal article" date="2015" name="Sci. Rep.">
        <title>The genome of Leishmania panamensis: insights into genomics of the L. (Viannia) subgenus.</title>
        <authorList>
            <person name="Llanes A."/>
            <person name="Restrepo C.M."/>
            <person name="Vecchio G.D."/>
            <person name="Anguizola F.J."/>
            <person name="Lleonart R."/>
        </authorList>
    </citation>
    <scope>NUCLEOTIDE SEQUENCE [LARGE SCALE GENOMIC DNA]</scope>
    <source>
        <strain evidence="1 2">MHOM/PA/94/PSC-1</strain>
    </source>
</reference>
<gene>
    <name evidence="1" type="ORF">LPMP_250780</name>
</gene>
<dbReference type="GeneID" id="22575726"/>
<dbReference type="OrthoDB" id="264345at2759"/>
<dbReference type="AlphaFoldDB" id="A0A088SBA3"/>
<dbReference type="Proteomes" id="UP000063063">
    <property type="component" value="Chromosome 25"/>
</dbReference>
<proteinExistence type="predicted"/>
<dbReference type="VEuPathDB" id="TriTrypDB:LPAL13_250013800"/>
<sequence length="350" mass="37468">MDVVAGPSFVLRHIRRCGAEELNQTPQRTTASSTGTTTTSSSFYATEVLLKVGVPAPLASADSSPGKASPALVCYMCPAYILQVGCPALRELLADAFDGGPSEICGVGNEAGTNSAAAVALPSSSPFVVIPLPFLDGDVFHVLAIYLEYFYAFDCTVTTAITATVAHQSFTPLPSSSTRTPSSLRRPLNFQDLYALSTWEHYYVLCQLLGLERSQVDSLRLVEYGAWVDLLGGASAVRLPKGETQQKRQGAVAHDAALSQQRAECFSLANRRRMWSRLCQVLEVASRLGMSTLRLLCATVAANMLVDLDADGLARLMVSSGNGSGASGIPPFTAQARAQLLQRYPWLKPQ</sequence>
<dbReference type="KEGG" id="lpan:LPMP_250780"/>